<name>A0A1S1V6D2_9FIRM</name>
<gene>
    <name evidence="1" type="ORF">EUAN_12470</name>
</gene>
<dbReference type="InterPro" id="IPR021145">
    <property type="entry name" value="Portal_protein_SPP1_Gp6-like"/>
</dbReference>
<dbReference type="Proteomes" id="UP000180254">
    <property type="component" value="Unassembled WGS sequence"/>
</dbReference>
<comment type="caution">
    <text evidence="1">The sequence shown here is derived from an EMBL/GenBank/DDBJ whole genome shotgun (WGS) entry which is preliminary data.</text>
</comment>
<dbReference type="EMBL" id="MKIE01000004">
    <property type="protein sequence ID" value="OHW62178.1"/>
    <property type="molecule type" value="Genomic_DNA"/>
</dbReference>
<dbReference type="OrthoDB" id="1697867at2"/>
<dbReference type="STRING" id="39480.EUAN_12470"/>
<dbReference type="Pfam" id="PF05133">
    <property type="entry name" value="SPP1_portal"/>
    <property type="match status" value="1"/>
</dbReference>
<proteinExistence type="predicted"/>
<sequence>MIRTEKEDLDSKEILKLIETHKKGLSRLQKLENYYKGLHSITEGTKDTEKPDNRLVNSYPKYIVDMHVGYLVGNPVSYSAVEATEASIGGLSLNEGTNGSGDTEMLLNELTELYDYNDEQSLNSELATTAGKLGIAYELQYIDSLNNIRLTEISPLESFVVYDNTLENNIKFFMRYYAIDKDVLIDVYTAKEIISYKQIDGAEELTPIGRRPHAFNDVPVSVYSNNKSGLGDFEPVMALIDAYDRAQSDTMNDMDQFTDSYLALHGAENTDPEDITRMKKDRVLLLPEGANASWLIKSVNDTWVENFKMRIRQDIHKFSSTPDLSDTEFGGNMSGVSLSYKLLPFENARKNKARKFKVGLQRRMELICNYLNFTKRANYDYTGIDVRFNNTLPQNVFELSQTLLNLSTFASKETLVGQIPFVENPKAELEKRAAELDDEIPSSIDMAFQNSGDGIDGEE</sequence>
<dbReference type="AlphaFoldDB" id="A0A1S1V6D2"/>
<evidence type="ECO:0000313" key="1">
    <source>
        <dbReference type="EMBL" id="OHW62178.1"/>
    </source>
</evidence>
<dbReference type="NCBIfam" id="TIGR01538">
    <property type="entry name" value="portal_SPP1"/>
    <property type="match status" value="1"/>
</dbReference>
<organism evidence="1 2">
    <name type="scientific">Andreesenia angusta</name>
    <dbReference type="NCBI Taxonomy" id="39480"/>
    <lineage>
        <taxon>Bacteria</taxon>
        <taxon>Bacillati</taxon>
        <taxon>Bacillota</taxon>
        <taxon>Tissierellia</taxon>
        <taxon>Tissierellales</taxon>
        <taxon>Gottschalkiaceae</taxon>
        <taxon>Andreesenia</taxon>
    </lineage>
</organism>
<dbReference type="InterPro" id="IPR006428">
    <property type="entry name" value="Portal_SPP1-type"/>
</dbReference>
<dbReference type="RefSeq" id="WP_071062779.1">
    <property type="nucleotide sequence ID" value="NZ_MKIE01000004.1"/>
</dbReference>
<keyword evidence="2" id="KW-1185">Reference proteome</keyword>
<protein>
    <submittedName>
        <fullName evidence="1">Portal protein</fullName>
    </submittedName>
</protein>
<evidence type="ECO:0000313" key="2">
    <source>
        <dbReference type="Proteomes" id="UP000180254"/>
    </source>
</evidence>
<reference evidence="1 2" key="1">
    <citation type="submission" date="2016-09" db="EMBL/GenBank/DDBJ databases">
        <title>Genome sequence of Eubacterium angustum.</title>
        <authorList>
            <person name="Poehlein A."/>
            <person name="Daniel R."/>
        </authorList>
    </citation>
    <scope>NUCLEOTIDE SEQUENCE [LARGE SCALE GENOMIC DNA]</scope>
    <source>
        <strain evidence="1 2">DSM 1989</strain>
    </source>
</reference>
<accession>A0A1S1V6D2</accession>